<evidence type="ECO:0000256" key="5">
    <source>
        <dbReference type="ARBA" id="ARBA00011738"/>
    </source>
</evidence>
<dbReference type="InterPro" id="IPR001216">
    <property type="entry name" value="P-phosphate_BS"/>
</dbReference>
<dbReference type="InterPro" id="IPR050214">
    <property type="entry name" value="Cys_Synth/Cystath_Beta-Synth"/>
</dbReference>
<dbReference type="InterPro" id="IPR023927">
    <property type="entry name" value="SbnA"/>
</dbReference>
<sequence>MLSAVGRTPLVQLDRLFSRNGSSTRFFAKLEGLNPAGSVKDRAATSMVLDAIEKGTIEPGRSVVVESSSGNLGIGLAQACCRFGVRFICVVDPKTTAQNISILRSYGAEIDLVSEAGDAGDYLTARLRRVRELCAQLPHTYWTNQYENVLNARAQESIMREVVGELEQRVDYIFIATGTCGTIRGCGGFIRRNALSTRIVAVDAEGSAIFGTPGRRLIPGHGAAIRPALWHEGIADQVVSVNDQDCVVGCRNLVGAEAILAGGSSGAVVSAVEHLRDEIPDGSTCVLVLPDRGERYLDTIYSDEWVHGNFGEIKHLWKRKAPC</sequence>
<dbReference type="Pfam" id="PF00291">
    <property type="entry name" value="PALP"/>
    <property type="match status" value="1"/>
</dbReference>
<dbReference type="GO" id="GO:0006535">
    <property type="term" value="P:cysteine biosynthetic process from serine"/>
    <property type="evidence" value="ECO:0007669"/>
    <property type="project" value="InterPro"/>
</dbReference>
<evidence type="ECO:0000313" key="11">
    <source>
        <dbReference type="EMBL" id="MBK1787882.1"/>
    </source>
</evidence>
<dbReference type="PANTHER" id="PTHR10314">
    <property type="entry name" value="CYSTATHIONINE BETA-SYNTHASE"/>
    <property type="match status" value="1"/>
</dbReference>
<keyword evidence="8" id="KW-0808">Transferase</keyword>
<protein>
    <recommendedName>
        <fullName evidence="7">N-(2-amino-2-carboxyethyl)-L-glutamate synthase</fullName>
        <ecNumber evidence="6">2.5.1.140</ecNumber>
    </recommendedName>
</protein>
<proteinExistence type="inferred from homology"/>
<comment type="function">
    <text evidence="2">Catalyzes the synthesis of N-((2S)-2-amino-2-carboxyethyl)-L-glutamate (ACEGA) from O-phospho-L-serine and L-glutamate. Involved in the biosynthesis of L-2,3-diaminopropionic acid (L-Dap), a precursor of staphyloferrin B and antibiotics.</text>
</comment>
<evidence type="ECO:0000256" key="2">
    <source>
        <dbReference type="ARBA" id="ARBA00004056"/>
    </source>
</evidence>
<comment type="subunit">
    <text evidence="5">Homodimer.</text>
</comment>
<reference evidence="11" key="1">
    <citation type="submission" date="2020-12" db="EMBL/GenBank/DDBJ databases">
        <title>Prauserella sp. ASG 168, a novel actinomycete isolated from cave rock.</title>
        <authorList>
            <person name="Suriyachadkun C."/>
        </authorList>
    </citation>
    <scope>NUCLEOTIDE SEQUENCE</scope>
    <source>
        <strain evidence="11">ASG 168</strain>
    </source>
</reference>
<accession>A0A934QTC5</accession>
<dbReference type="EMBL" id="JAENJH010000008">
    <property type="protein sequence ID" value="MBK1787882.1"/>
    <property type="molecule type" value="Genomic_DNA"/>
</dbReference>
<dbReference type="InterPro" id="IPR001926">
    <property type="entry name" value="TrpB-like_PALP"/>
</dbReference>
<comment type="similarity">
    <text evidence="4">Belongs to the cysteine synthase/cystathionine beta-synthase family. SbnA subfamily.</text>
</comment>
<dbReference type="Proteomes" id="UP000635245">
    <property type="component" value="Unassembled WGS sequence"/>
</dbReference>
<comment type="caution">
    <text evidence="11">The sequence shown here is derived from an EMBL/GenBank/DDBJ whole genome shotgun (WGS) entry which is preliminary data.</text>
</comment>
<comment type="pathway">
    <text evidence="3">Siderophore biosynthesis.</text>
</comment>
<organism evidence="11 12">
    <name type="scientific">Prauserella cavernicola</name>
    <dbReference type="NCBI Taxonomy" id="2800127"/>
    <lineage>
        <taxon>Bacteria</taxon>
        <taxon>Bacillati</taxon>
        <taxon>Actinomycetota</taxon>
        <taxon>Actinomycetes</taxon>
        <taxon>Pseudonocardiales</taxon>
        <taxon>Pseudonocardiaceae</taxon>
        <taxon>Prauserella</taxon>
    </lineage>
</organism>
<name>A0A934QTC5_9PSEU</name>
<feature type="domain" description="Tryptophan synthase beta chain-like PALP" evidence="10">
    <location>
        <begin position="3"/>
        <end position="291"/>
    </location>
</feature>
<dbReference type="AlphaFoldDB" id="A0A934QTC5"/>
<dbReference type="EC" id="2.5.1.140" evidence="6"/>
<evidence type="ECO:0000256" key="8">
    <source>
        <dbReference type="ARBA" id="ARBA00022679"/>
    </source>
</evidence>
<comment type="cofactor">
    <cofactor evidence="1">
        <name>pyridoxal 5'-phosphate</name>
        <dbReference type="ChEBI" id="CHEBI:597326"/>
    </cofactor>
</comment>
<evidence type="ECO:0000256" key="9">
    <source>
        <dbReference type="ARBA" id="ARBA00022898"/>
    </source>
</evidence>
<evidence type="ECO:0000256" key="7">
    <source>
        <dbReference type="ARBA" id="ARBA00016985"/>
    </source>
</evidence>
<gene>
    <name evidence="11" type="primary">sbnA</name>
    <name evidence="11" type="ORF">JHE00_26430</name>
</gene>
<evidence type="ECO:0000256" key="3">
    <source>
        <dbReference type="ARBA" id="ARBA00004924"/>
    </source>
</evidence>
<evidence type="ECO:0000256" key="4">
    <source>
        <dbReference type="ARBA" id="ARBA00008519"/>
    </source>
</evidence>
<evidence type="ECO:0000256" key="1">
    <source>
        <dbReference type="ARBA" id="ARBA00001933"/>
    </source>
</evidence>
<dbReference type="SUPFAM" id="SSF53686">
    <property type="entry name" value="Tryptophan synthase beta subunit-like PLP-dependent enzymes"/>
    <property type="match status" value="1"/>
</dbReference>
<dbReference type="InterPro" id="IPR036052">
    <property type="entry name" value="TrpB-like_PALP_sf"/>
</dbReference>
<keyword evidence="12" id="KW-1185">Reference proteome</keyword>
<evidence type="ECO:0000313" key="12">
    <source>
        <dbReference type="Proteomes" id="UP000635245"/>
    </source>
</evidence>
<keyword evidence="9" id="KW-0663">Pyridoxal phosphate</keyword>
<dbReference type="PROSITE" id="PS00901">
    <property type="entry name" value="CYS_SYNTHASE"/>
    <property type="match status" value="1"/>
</dbReference>
<evidence type="ECO:0000256" key="6">
    <source>
        <dbReference type="ARBA" id="ARBA00012331"/>
    </source>
</evidence>
<dbReference type="GO" id="GO:0016765">
    <property type="term" value="F:transferase activity, transferring alkyl or aryl (other than methyl) groups"/>
    <property type="evidence" value="ECO:0007669"/>
    <property type="project" value="UniProtKB-ARBA"/>
</dbReference>
<dbReference type="CDD" id="cd01561">
    <property type="entry name" value="CBS_like"/>
    <property type="match status" value="1"/>
</dbReference>
<dbReference type="Gene3D" id="3.40.50.1100">
    <property type="match status" value="2"/>
</dbReference>
<evidence type="ECO:0000259" key="10">
    <source>
        <dbReference type="Pfam" id="PF00291"/>
    </source>
</evidence>
<dbReference type="NCBIfam" id="TIGR03945">
    <property type="entry name" value="PLP_SbnA_fam"/>
    <property type="match status" value="1"/>
</dbReference>